<feature type="domain" description="SusD-like N-terminal" evidence="7">
    <location>
        <begin position="106"/>
        <end position="220"/>
    </location>
</feature>
<dbReference type="RefSeq" id="WP_073231466.1">
    <property type="nucleotide sequence ID" value="NZ_FQUQ01000002.1"/>
</dbReference>
<dbReference type="AlphaFoldDB" id="A0A1M5BFU2"/>
<keyword evidence="5" id="KW-0998">Cell outer membrane</keyword>
<sequence length="588" mass="67484">MKTNIYAYWTLFLFTVTALSSCKKDYLERNPLTQISNDEYWKTATDLDKYVLQFYTSFPVIDSVGSYTGLTSWDATRGSDTQISATASTTWNGARTVVTSGGNWKWARIRSINVFFENYQKCKDPFERYKQFLGEAHFFKAKLYFDKVLTYGDVPWYDKPLSMDSKELYKARDSRTLVIDSILSNLDRAITQLPSLRTVQGGSNRLSKEAALLFKSRVALFEGSWQKYHRGTVFATTGTDPNKYFRIAKQAAEELMKPEYKTGIYSNSAPNEDYNRMFSLADQSANPEVLLWKKFDRTQNLSHSYQIYVSDRTAGISVTMDQIQQYLDKTGTPYDYLTVAKTVKGNKFLTKIAQDCDPRLSQLIWIPNMLMWDNSYGKGTFSKPFLDKSGEYLNNTGFQIKKGNDPKDPQAGSGVAWNTNSITSSIIFRYAEALLNYAEATAELGEAVDYERSINLLRRRSGMPNFVANSDPYKNSYADYGYALSNELHEIRRERTVELAAEGFRYDDLRRWAAHKLLLGKRPKGYPLDQSEWTSQKINYQVDNNGLIDPYIKQLPAGYQFNPQRDYLECIPTNEITLNTNLKPNPGW</sequence>
<dbReference type="InterPro" id="IPR033985">
    <property type="entry name" value="SusD-like_N"/>
</dbReference>
<organism evidence="8 9">
    <name type="scientific">Pedobacter caeni</name>
    <dbReference type="NCBI Taxonomy" id="288992"/>
    <lineage>
        <taxon>Bacteria</taxon>
        <taxon>Pseudomonadati</taxon>
        <taxon>Bacteroidota</taxon>
        <taxon>Sphingobacteriia</taxon>
        <taxon>Sphingobacteriales</taxon>
        <taxon>Sphingobacteriaceae</taxon>
        <taxon>Pedobacter</taxon>
    </lineage>
</organism>
<evidence type="ECO:0000256" key="3">
    <source>
        <dbReference type="ARBA" id="ARBA00022729"/>
    </source>
</evidence>
<name>A0A1M5BFU2_9SPHI</name>
<feature type="domain" description="RagB/SusD" evidence="6">
    <location>
        <begin position="308"/>
        <end position="588"/>
    </location>
</feature>
<evidence type="ECO:0000259" key="6">
    <source>
        <dbReference type="Pfam" id="PF07980"/>
    </source>
</evidence>
<dbReference type="PROSITE" id="PS51257">
    <property type="entry name" value="PROKAR_LIPOPROTEIN"/>
    <property type="match status" value="1"/>
</dbReference>
<proteinExistence type="inferred from homology"/>
<evidence type="ECO:0000256" key="5">
    <source>
        <dbReference type="ARBA" id="ARBA00023237"/>
    </source>
</evidence>
<comment type="subcellular location">
    <subcellularLocation>
        <location evidence="1">Cell outer membrane</location>
    </subcellularLocation>
</comment>
<keyword evidence="9" id="KW-1185">Reference proteome</keyword>
<evidence type="ECO:0000313" key="9">
    <source>
        <dbReference type="Proteomes" id="UP000184287"/>
    </source>
</evidence>
<evidence type="ECO:0000256" key="2">
    <source>
        <dbReference type="ARBA" id="ARBA00006275"/>
    </source>
</evidence>
<gene>
    <name evidence="8" type="ORF">SAMN04488522_1021169</name>
</gene>
<dbReference type="Pfam" id="PF14322">
    <property type="entry name" value="SusD-like_3"/>
    <property type="match status" value="1"/>
</dbReference>
<dbReference type="Pfam" id="PF07980">
    <property type="entry name" value="SusD_RagB"/>
    <property type="match status" value="1"/>
</dbReference>
<dbReference type="STRING" id="288992.SAMN04488522_1021169"/>
<dbReference type="InterPro" id="IPR011990">
    <property type="entry name" value="TPR-like_helical_dom_sf"/>
</dbReference>
<comment type="similarity">
    <text evidence="2">Belongs to the SusD family.</text>
</comment>
<dbReference type="OrthoDB" id="5694214at2"/>
<evidence type="ECO:0000259" key="7">
    <source>
        <dbReference type="Pfam" id="PF14322"/>
    </source>
</evidence>
<keyword evidence="3" id="KW-0732">Signal</keyword>
<evidence type="ECO:0000313" key="8">
    <source>
        <dbReference type="EMBL" id="SHF41187.1"/>
    </source>
</evidence>
<evidence type="ECO:0000256" key="4">
    <source>
        <dbReference type="ARBA" id="ARBA00023136"/>
    </source>
</evidence>
<dbReference type="GO" id="GO:0009279">
    <property type="term" value="C:cell outer membrane"/>
    <property type="evidence" value="ECO:0007669"/>
    <property type="project" value="UniProtKB-SubCell"/>
</dbReference>
<dbReference type="InterPro" id="IPR012944">
    <property type="entry name" value="SusD_RagB_dom"/>
</dbReference>
<reference evidence="9" key="1">
    <citation type="submission" date="2016-11" db="EMBL/GenBank/DDBJ databases">
        <authorList>
            <person name="Varghese N."/>
            <person name="Submissions S."/>
        </authorList>
    </citation>
    <scope>NUCLEOTIDE SEQUENCE [LARGE SCALE GENOMIC DNA]</scope>
    <source>
        <strain evidence="9">DSM 16990</strain>
    </source>
</reference>
<dbReference type="SUPFAM" id="SSF48452">
    <property type="entry name" value="TPR-like"/>
    <property type="match status" value="1"/>
</dbReference>
<dbReference type="Gene3D" id="1.25.40.390">
    <property type="match status" value="1"/>
</dbReference>
<keyword evidence="4" id="KW-0472">Membrane</keyword>
<dbReference type="EMBL" id="FQUQ01000002">
    <property type="protein sequence ID" value="SHF41187.1"/>
    <property type="molecule type" value="Genomic_DNA"/>
</dbReference>
<accession>A0A1M5BFU2</accession>
<dbReference type="Proteomes" id="UP000184287">
    <property type="component" value="Unassembled WGS sequence"/>
</dbReference>
<evidence type="ECO:0000256" key="1">
    <source>
        <dbReference type="ARBA" id="ARBA00004442"/>
    </source>
</evidence>
<protein>
    <submittedName>
        <fullName evidence="8">Starch-binding associating with outer membrane</fullName>
    </submittedName>
</protein>